<reference evidence="3" key="1">
    <citation type="submission" date="2024-06" db="EMBL/GenBank/DDBJ databases">
        <authorList>
            <person name="Fan A."/>
            <person name="Zhang F.Y."/>
            <person name="Zhang L."/>
        </authorList>
    </citation>
    <scope>NUCLEOTIDE SEQUENCE</scope>
    <source>
        <strain evidence="3">Y61</strain>
    </source>
</reference>
<proteinExistence type="predicted"/>
<sequence length="815" mass="89602">MKHNSMINRIILTSALFLVITLGNLSDAHATTQTQNNSLDSFSPLTANLNVSPSLRAESGNKVALQAIGQGGSGVYQYKFIVQSETGKWYLLKNYSSSNTYTWIPGPTGNKTLYVDVKDSTGKVIREQASYTVTPRIEPLAINLTASPAGKAESGSRVNLTAKATGGSGDYQYKYIIRDNAGKWYLLKNYSSSNTFTWTPGPTGNKTLYVDVKDSTGKVIREQASYTVTPRIEPFAANLSASPAGKAESGSRVNLTAKAAGGSGGYQYKYIIRDNAGKWYLLKNYSSSNTFTWTPGPTGNKTLYVDVKDSTGKVIREQASYTVTPRIEPLAVNLSASPAGKAESGSRVNLTAKAAGGSGGYQYKYIIRDNAGKWYLLKNYSSSNTFTWTPGPTGNKTLYVDVKDSTGKVIREQASYTVTPRIEPLAVNLSASPAGKAESGSRVNLTAKAAGGSGDYQYKYIIRDNAGKWYLLKNYSSSNTFTWTPGPTGAKTLYVDVKDGKGRTVRTKLAYTVNPKVNPKEYQQTHYDYTLNEAVQKQVNSGAKTDSDYPMYIYQDALKKSGNQATVINGKWNVRGGPGTNFWMITQVNTGKKVKVIRKTGSWYQVDFQTGWINASPADVRHAMDPVSYSRDTTEYFQFLKLSAVTNVYADEVNSRILSNKGILSGKAEVFLQAARNTNINEIYLISHALHETGNGRSELANGVVYNGKTVYNMFGIGANDSDPIRHGADFAYSHKWFTPEAAILGGAQFIGQNYIHNPRYQQNTLYKMRWNPAAPASHQYATDIGWAVKQTYEIKQLYDLLSSYKLIFDVPQYK</sequence>
<dbReference type="RefSeq" id="WP_353948981.1">
    <property type="nucleotide sequence ID" value="NZ_CP159510.1"/>
</dbReference>
<keyword evidence="1" id="KW-0732">Signal</keyword>
<dbReference type="InterPro" id="IPR002901">
    <property type="entry name" value="MGlyc_endo_b_GlcNAc-like_dom"/>
</dbReference>
<feature type="chain" id="PRO_5043638989" evidence="1">
    <location>
        <begin position="31"/>
        <end position="815"/>
    </location>
</feature>
<dbReference type="InterPro" id="IPR003646">
    <property type="entry name" value="SH3-like_bac-type"/>
</dbReference>
<evidence type="ECO:0000256" key="1">
    <source>
        <dbReference type="SAM" id="SignalP"/>
    </source>
</evidence>
<dbReference type="EMBL" id="CP159510">
    <property type="protein sequence ID" value="XCJ17896.1"/>
    <property type="molecule type" value="Genomic_DNA"/>
</dbReference>
<dbReference type="GO" id="GO:0004040">
    <property type="term" value="F:amidase activity"/>
    <property type="evidence" value="ECO:0007669"/>
    <property type="project" value="InterPro"/>
</dbReference>
<evidence type="ECO:0000313" key="3">
    <source>
        <dbReference type="EMBL" id="XCJ17896.1"/>
    </source>
</evidence>
<dbReference type="AlphaFoldDB" id="A0AAU8II50"/>
<name>A0AAU8II50_9BACL</name>
<accession>A0AAU8II50</accession>
<feature type="signal peptide" evidence="1">
    <location>
        <begin position="1"/>
        <end position="30"/>
    </location>
</feature>
<dbReference type="SMART" id="SM00047">
    <property type="entry name" value="LYZ2"/>
    <property type="match status" value="1"/>
</dbReference>
<gene>
    <name evidence="3" type="ORF">ABNN70_05340</name>
</gene>
<evidence type="ECO:0000259" key="2">
    <source>
        <dbReference type="SMART" id="SM00047"/>
    </source>
</evidence>
<organism evidence="3">
    <name type="scientific">Sporolactobacillus sp. Y61</name>
    <dbReference type="NCBI Taxonomy" id="3160863"/>
    <lineage>
        <taxon>Bacteria</taxon>
        <taxon>Bacillati</taxon>
        <taxon>Bacillota</taxon>
        <taxon>Bacilli</taxon>
        <taxon>Bacillales</taxon>
        <taxon>Sporolactobacillaceae</taxon>
        <taxon>Sporolactobacillus</taxon>
    </lineage>
</organism>
<feature type="domain" description="Mannosyl-glycoprotein endo-beta-N-acetylglucosamidase-like" evidence="2">
    <location>
        <begin position="656"/>
        <end position="806"/>
    </location>
</feature>
<dbReference type="Pfam" id="PF01832">
    <property type="entry name" value="Glucosaminidase"/>
    <property type="match status" value="1"/>
</dbReference>
<dbReference type="Gene3D" id="2.30.30.40">
    <property type="entry name" value="SH3 Domains"/>
    <property type="match status" value="1"/>
</dbReference>
<dbReference type="Pfam" id="PF08239">
    <property type="entry name" value="SH3_3"/>
    <property type="match status" value="1"/>
</dbReference>
<protein>
    <submittedName>
        <fullName evidence="3">Glucosaminidase domain-containing protein</fullName>
    </submittedName>
</protein>
<dbReference type="Gene3D" id="1.10.530.10">
    <property type="match status" value="1"/>
</dbReference>